<evidence type="ECO:0000313" key="3">
    <source>
        <dbReference type="EMBL" id="KAG9335379.1"/>
    </source>
</evidence>
<dbReference type="AlphaFoldDB" id="A0A8T2N4M8"/>
<feature type="domain" description="Myb/SANT-like DNA-binding" evidence="2">
    <location>
        <begin position="14"/>
        <end position="88"/>
    </location>
</feature>
<dbReference type="EMBL" id="JAFBMS010000121">
    <property type="protein sequence ID" value="KAG9335379.1"/>
    <property type="molecule type" value="Genomic_DNA"/>
</dbReference>
<dbReference type="InterPro" id="IPR028002">
    <property type="entry name" value="Myb_DNA-bind_5"/>
</dbReference>
<dbReference type="PANTHER" id="PTHR23098">
    <property type="entry name" value="AGAP001331-PA-RELATED"/>
    <property type="match status" value="1"/>
</dbReference>
<proteinExistence type="predicted"/>
<organism evidence="3 4">
    <name type="scientific">Albula glossodonta</name>
    <name type="common">roundjaw bonefish</name>
    <dbReference type="NCBI Taxonomy" id="121402"/>
    <lineage>
        <taxon>Eukaryota</taxon>
        <taxon>Metazoa</taxon>
        <taxon>Chordata</taxon>
        <taxon>Craniata</taxon>
        <taxon>Vertebrata</taxon>
        <taxon>Euteleostomi</taxon>
        <taxon>Actinopterygii</taxon>
        <taxon>Neopterygii</taxon>
        <taxon>Teleostei</taxon>
        <taxon>Albuliformes</taxon>
        <taxon>Albulidae</taxon>
        <taxon>Albula</taxon>
    </lineage>
</organism>
<reference evidence="3" key="1">
    <citation type="thesis" date="2021" institute="BYU ScholarsArchive" country="Provo, UT, USA">
        <title>Applications of and Algorithms for Genome Assembly and Genomic Analyses with an Emphasis on Marine Teleosts.</title>
        <authorList>
            <person name="Pickett B.D."/>
        </authorList>
    </citation>
    <scope>NUCLEOTIDE SEQUENCE</scope>
    <source>
        <strain evidence="3">HI-2016</strain>
    </source>
</reference>
<evidence type="ECO:0000313" key="4">
    <source>
        <dbReference type="Proteomes" id="UP000824540"/>
    </source>
</evidence>
<feature type="non-terminal residue" evidence="3">
    <location>
        <position position="1"/>
    </location>
</feature>
<dbReference type="OrthoDB" id="8958277at2759"/>
<evidence type="ECO:0000256" key="1">
    <source>
        <dbReference type="SAM" id="MobiDB-lite"/>
    </source>
</evidence>
<dbReference type="Proteomes" id="UP000824540">
    <property type="component" value="Unassembled WGS sequence"/>
</dbReference>
<gene>
    <name evidence="3" type="ORF">JZ751_005301</name>
</gene>
<dbReference type="GO" id="GO:0005634">
    <property type="term" value="C:nucleus"/>
    <property type="evidence" value="ECO:0007669"/>
    <property type="project" value="TreeGrafter"/>
</dbReference>
<comment type="caution">
    <text evidence="3">The sequence shown here is derived from an EMBL/GenBank/DDBJ whole genome shotgun (WGS) entry which is preliminary data.</text>
</comment>
<feature type="compositionally biased region" description="Pro residues" evidence="1">
    <location>
        <begin position="228"/>
        <end position="238"/>
    </location>
</feature>
<evidence type="ECO:0000259" key="2">
    <source>
        <dbReference type="Pfam" id="PF13873"/>
    </source>
</evidence>
<feature type="region of interest" description="Disordered" evidence="1">
    <location>
        <begin position="124"/>
        <end position="157"/>
    </location>
</feature>
<dbReference type="Pfam" id="PF13873">
    <property type="entry name" value="Myb_DNA-bind_5"/>
    <property type="match status" value="1"/>
</dbReference>
<name>A0A8T2N4M8_9TELE</name>
<keyword evidence="4" id="KW-1185">Reference proteome</keyword>
<feature type="region of interest" description="Disordered" evidence="1">
    <location>
        <begin position="342"/>
        <end position="387"/>
    </location>
</feature>
<accession>A0A8T2N4M8</accession>
<dbReference type="PANTHER" id="PTHR23098:SF16">
    <property type="entry name" value="REGULATORY PROTEIN ZESTE"/>
    <property type="match status" value="1"/>
</dbReference>
<protein>
    <recommendedName>
        <fullName evidence="2">Myb/SANT-like DNA-binding domain-containing protein</fullName>
    </recommendedName>
</protein>
<feature type="compositionally biased region" description="Polar residues" evidence="1">
    <location>
        <begin position="242"/>
        <end position="262"/>
    </location>
</feature>
<feature type="region of interest" description="Disordered" evidence="1">
    <location>
        <begin position="213"/>
        <end position="284"/>
    </location>
</feature>
<feature type="compositionally biased region" description="Basic residues" evidence="1">
    <location>
        <begin position="272"/>
        <end position="281"/>
    </location>
</feature>
<sequence length="452" mass="49604">MNVLPCPEPRARLRKPKFTPDQIRVLIERVVAHGPQLYGERMSPVSVRKRIWQEVTLAINAISNTERSVIEVQKRWQDERRRIRHRAQDLWRALAETGVPMGRLTPLEEAVMSTFDEPVAKDAPEAGTGLGGGQCSLQRPRMGESSGEEAIVSQQPSPVSSPILAICVPGVSVEDIKQEPSEPTECPAEGSSWPQELKFECKVEDVLSVVSLRGKGTTPMGHPHLSQAPPPLPPPPPDGTALHTSPANQTRHNVDQSPLLSNRRQVAQQERQRRRLKRLKRRGPDAAGWAGLTTCLRRVASGTEGMRQDLRLLSDNVAALRGELGALVTAVSAVAGALLKGHHGDRNREQSGSTVPECEQQQEQNHEEEQASTPSLSMPPLAGETTVASPSRGVRCALCLRGHRVETTSCSCPICAPFAQRSRWVVSVRSEHGFMFLMGVRLRHRGSGLCDR</sequence>